<sequence>MSFYTITWPPCDPKERSLSFPKQLSDYYSSNSTLKTHVIFPSFFREGYHSFKRVDLPQIEHVLSFEDVEVLCLRISFFLCRPMIDSRCGRSNIS</sequence>
<gene>
    <name evidence="1" type="ORF">CDAR_84571</name>
</gene>
<name>A0AAV4RM14_9ARAC</name>
<organism evidence="1 2">
    <name type="scientific">Caerostris darwini</name>
    <dbReference type="NCBI Taxonomy" id="1538125"/>
    <lineage>
        <taxon>Eukaryota</taxon>
        <taxon>Metazoa</taxon>
        <taxon>Ecdysozoa</taxon>
        <taxon>Arthropoda</taxon>
        <taxon>Chelicerata</taxon>
        <taxon>Arachnida</taxon>
        <taxon>Araneae</taxon>
        <taxon>Araneomorphae</taxon>
        <taxon>Entelegynae</taxon>
        <taxon>Araneoidea</taxon>
        <taxon>Araneidae</taxon>
        <taxon>Caerostris</taxon>
    </lineage>
</organism>
<dbReference type="Proteomes" id="UP001054837">
    <property type="component" value="Unassembled WGS sequence"/>
</dbReference>
<comment type="caution">
    <text evidence="1">The sequence shown here is derived from an EMBL/GenBank/DDBJ whole genome shotgun (WGS) entry which is preliminary data.</text>
</comment>
<dbReference type="EMBL" id="BPLQ01006478">
    <property type="protein sequence ID" value="GIY22770.1"/>
    <property type="molecule type" value="Genomic_DNA"/>
</dbReference>
<reference evidence="1 2" key="1">
    <citation type="submission" date="2021-06" db="EMBL/GenBank/DDBJ databases">
        <title>Caerostris darwini draft genome.</title>
        <authorList>
            <person name="Kono N."/>
            <person name="Arakawa K."/>
        </authorList>
    </citation>
    <scope>NUCLEOTIDE SEQUENCE [LARGE SCALE GENOMIC DNA]</scope>
</reference>
<keyword evidence="2" id="KW-1185">Reference proteome</keyword>
<dbReference type="AlphaFoldDB" id="A0AAV4RM14"/>
<accession>A0AAV4RM14</accession>
<proteinExistence type="predicted"/>
<evidence type="ECO:0000313" key="1">
    <source>
        <dbReference type="EMBL" id="GIY22770.1"/>
    </source>
</evidence>
<protein>
    <submittedName>
        <fullName evidence="1">Uncharacterized protein</fullName>
    </submittedName>
</protein>
<evidence type="ECO:0000313" key="2">
    <source>
        <dbReference type="Proteomes" id="UP001054837"/>
    </source>
</evidence>